<name>A0A5C1QK08_9SPIO</name>
<keyword evidence="2 5" id="KW-0378">Hydrolase</keyword>
<dbReference type="GO" id="GO:0009254">
    <property type="term" value="P:peptidoglycan turnover"/>
    <property type="evidence" value="ECO:0007669"/>
    <property type="project" value="TreeGrafter"/>
</dbReference>
<dbReference type="AlphaFoldDB" id="A0A5C1QK08"/>
<dbReference type="GO" id="GO:0004553">
    <property type="term" value="F:hydrolase activity, hydrolyzing O-glycosyl compounds"/>
    <property type="evidence" value="ECO:0007669"/>
    <property type="project" value="InterPro"/>
</dbReference>
<gene>
    <name evidence="5" type="ORF">EXM22_10885</name>
</gene>
<evidence type="ECO:0000256" key="2">
    <source>
        <dbReference type="ARBA" id="ARBA00022801"/>
    </source>
</evidence>
<dbReference type="Gene3D" id="3.40.50.1700">
    <property type="entry name" value="Glycoside hydrolase family 3 C-terminal domain"/>
    <property type="match status" value="1"/>
</dbReference>
<evidence type="ECO:0000313" key="6">
    <source>
        <dbReference type="Proteomes" id="UP000324209"/>
    </source>
</evidence>
<evidence type="ECO:0000256" key="1">
    <source>
        <dbReference type="ARBA" id="ARBA00005336"/>
    </source>
</evidence>
<comment type="similarity">
    <text evidence="1">Belongs to the glycosyl hydrolase 3 family.</text>
</comment>
<accession>A0A5C1QK08</accession>
<keyword evidence="3" id="KW-0326">Glycosidase</keyword>
<reference evidence="5 6" key="1">
    <citation type="submission" date="2019-02" db="EMBL/GenBank/DDBJ databases">
        <title>Complete Genome Sequence and Methylome Analysis of free living Spirochaetas.</title>
        <authorList>
            <person name="Fomenkov A."/>
            <person name="Dubinina G."/>
            <person name="Leshcheva N."/>
            <person name="Mikheeva N."/>
            <person name="Grabovich M."/>
            <person name="Vincze T."/>
            <person name="Roberts R.J."/>
        </authorList>
    </citation>
    <scope>NUCLEOTIDE SEQUENCE [LARGE SCALE GENOMIC DNA]</scope>
    <source>
        <strain evidence="5 6">K2</strain>
    </source>
</reference>
<organism evidence="5 6">
    <name type="scientific">Oceanispirochaeta crateris</name>
    <dbReference type="NCBI Taxonomy" id="2518645"/>
    <lineage>
        <taxon>Bacteria</taxon>
        <taxon>Pseudomonadati</taxon>
        <taxon>Spirochaetota</taxon>
        <taxon>Spirochaetia</taxon>
        <taxon>Spirochaetales</taxon>
        <taxon>Spirochaetaceae</taxon>
        <taxon>Oceanispirochaeta</taxon>
    </lineage>
</organism>
<dbReference type="InterPro" id="IPR036962">
    <property type="entry name" value="Glyco_hydro_3_N_sf"/>
</dbReference>
<sequence length="524" mass="58021">MNRDLLKKAGKMFVAGFDGMTAGEHTKFCSKELCIGNWILFIRNVDSPRQLKELNSELSSLTLENNGLAPFITIDQEGGIVSRLHGEMNLYPGAMACSAAGKGHTARTARIMAGHLKKMGFNMNLAPVADINCNPRNPIVGPRSFGETPEIVSEQILEFCEATLTEGIIPVVKHFPGHGDTEVDSHLALPSLPFSRKELEQREMVPFIRAIEEDVPAIMVAHMLIPSLDDSGLPSSLSKKIIQQLLRESLGFKGLVLTDCLEMQGVQASLKTEEAVKKAVTAGADLLFISHRAEEQEKGVKVLYDEMISGRIPESRIDESIRRMELYQKKYCGPTKTPATRTSAWSGEDIRALRETSRKSLTVLKSGGSFKQSFLKDNPRFLILHLRRPEQFIGENTVSGGDPVAILEKAYPKACYLKIKPEELEEGMAPPRVKTEEWDRILLVCSDLFRQPRALKFAQSLLHTTTPCMVAVMRTPYEAGAFSRADTLVLCYEDTVAAYTSLSEYLQDDFEASGICPVTIPGLE</sequence>
<feature type="domain" description="Glycoside hydrolase family 3 N-terminal" evidence="4">
    <location>
        <begin position="31"/>
        <end position="324"/>
    </location>
</feature>
<dbReference type="PANTHER" id="PTHR30480">
    <property type="entry name" value="BETA-HEXOSAMINIDASE-RELATED"/>
    <property type="match status" value="1"/>
</dbReference>
<dbReference type="Proteomes" id="UP000324209">
    <property type="component" value="Chromosome"/>
</dbReference>
<dbReference type="SUPFAM" id="SSF51445">
    <property type="entry name" value="(Trans)glycosidases"/>
    <property type="match status" value="1"/>
</dbReference>
<proteinExistence type="inferred from homology"/>
<evidence type="ECO:0000256" key="3">
    <source>
        <dbReference type="ARBA" id="ARBA00023295"/>
    </source>
</evidence>
<dbReference type="RefSeq" id="WP_149486546.1">
    <property type="nucleotide sequence ID" value="NZ_CP036150.1"/>
</dbReference>
<dbReference type="InterPro" id="IPR036881">
    <property type="entry name" value="Glyco_hydro_3_C_sf"/>
</dbReference>
<evidence type="ECO:0000259" key="4">
    <source>
        <dbReference type="Pfam" id="PF00933"/>
    </source>
</evidence>
<dbReference type="EMBL" id="CP036150">
    <property type="protein sequence ID" value="QEN08465.1"/>
    <property type="molecule type" value="Genomic_DNA"/>
</dbReference>
<dbReference type="InterPro" id="IPR017853">
    <property type="entry name" value="GH"/>
</dbReference>
<dbReference type="KEGG" id="ock:EXM22_10885"/>
<dbReference type="PANTHER" id="PTHR30480:SF16">
    <property type="entry name" value="GLYCOSIDE HYDROLASE FAMILY 3 DOMAIN PROTEIN"/>
    <property type="match status" value="1"/>
</dbReference>
<dbReference type="InterPro" id="IPR001764">
    <property type="entry name" value="Glyco_hydro_3_N"/>
</dbReference>
<dbReference type="OrthoDB" id="9805821at2"/>
<dbReference type="InterPro" id="IPR050226">
    <property type="entry name" value="NagZ_Beta-hexosaminidase"/>
</dbReference>
<evidence type="ECO:0000313" key="5">
    <source>
        <dbReference type="EMBL" id="QEN08465.1"/>
    </source>
</evidence>
<keyword evidence="6" id="KW-1185">Reference proteome</keyword>
<dbReference type="Pfam" id="PF00933">
    <property type="entry name" value="Glyco_hydro_3"/>
    <property type="match status" value="1"/>
</dbReference>
<dbReference type="GO" id="GO:0005975">
    <property type="term" value="P:carbohydrate metabolic process"/>
    <property type="evidence" value="ECO:0007669"/>
    <property type="project" value="InterPro"/>
</dbReference>
<dbReference type="Gene3D" id="3.20.20.300">
    <property type="entry name" value="Glycoside hydrolase, family 3, N-terminal domain"/>
    <property type="match status" value="1"/>
</dbReference>
<protein>
    <submittedName>
        <fullName evidence="5">Glycoside hydrolase family 3 protein</fullName>
    </submittedName>
</protein>